<comment type="cofactor">
    <cofactor evidence="1">
        <name>FAD</name>
        <dbReference type="ChEBI" id="CHEBI:57692"/>
    </cofactor>
</comment>
<protein>
    <recommendedName>
        <fullName evidence="8">Phytoene dehydrogenase</fullName>
    </recommendedName>
</protein>
<accession>A0A7X5EZ03</accession>
<dbReference type="InterPro" id="IPR036188">
    <property type="entry name" value="FAD/NAD-bd_sf"/>
</dbReference>
<name>A0A7X5EZ03_9HYPH</name>
<evidence type="ECO:0000313" key="11">
    <source>
        <dbReference type="EMBL" id="NBN76701.1"/>
    </source>
</evidence>
<dbReference type="Proteomes" id="UP000586722">
    <property type="component" value="Unassembled WGS sequence"/>
</dbReference>
<dbReference type="Pfam" id="PF01593">
    <property type="entry name" value="Amino_oxidase"/>
    <property type="match status" value="1"/>
</dbReference>
<dbReference type="AlphaFoldDB" id="A0A7X5EZ03"/>
<keyword evidence="5 9" id="KW-0125">Carotenoid biosynthesis</keyword>
<evidence type="ECO:0000256" key="4">
    <source>
        <dbReference type="ARBA" id="ARBA00022630"/>
    </source>
</evidence>
<evidence type="ECO:0000259" key="10">
    <source>
        <dbReference type="Pfam" id="PF01593"/>
    </source>
</evidence>
<dbReference type="PANTHER" id="PTHR43734:SF3">
    <property type="entry name" value="B-CAROTENE KETOLASE"/>
    <property type="match status" value="1"/>
</dbReference>
<evidence type="ECO:0000256" key="6">
    <source>
        <dbReference type="ARBA" id="ARBA00022827"/>
    </source>
</evidence>
<dbReference type="SUPFAM" id="SSF51905">
    <property type="entry name" value="FAD/NAD(P)-binding domain"/>
    <property type="match status" value="1"/>
</dbReference>
<keyword evidence="7 9" id="KW-0560">Oxidoreductase</keyword>
<evidence type="ECO:0000256" key="9">
    <source>
        <dbReference type="RuleBase" id="RU362075"/>
    </source>
</evidence>
<gene>
    <name evidence="11" type="primary">crtI</name>
    <name evidence="11" type="ORF">GWI72_00300</name>
</gene>
<evidence type="ECO:0000256" key="3">
    <source>
        <dbReference type="ARBA" id="ARBA00006046"/>
    </source>
</evidence>
<evidence type="ECO:0000256" key="5">
    <source>
        <dbReference type="ARBA" id="ARBA00022746"/>
    </source>
</evidence>
<dbReference type="InterPro" id="IPR014105">
    <property type="entry name" value="Carotenoid/retinoid_OxRdtase"/>
</dbReference>
<keyword evidence="12" id="KW-1185">Reference proteome</keyword>
<dbReference type="NCBIfam" id="TIGR02734">
    <property type="entry name" value="crtI_fam"/>
    <property type="match status" value="1"/>
</dbReference>
<reference evidence="12" key="1">
    <citation type="submission" date="2020-01" db="EMBL/GenBank/DDBJ databases">
        <authorList>
            <person name="Fang Y."/>
            <person name="Sun R."/>
            <person name="Nie L."/>
            <person name="He J."/>
            <person name="Hao L."/>
            <person name="Wang L."/>
            <person name="Su S."/>
            <person name="Lv E."/>
            <person name="Zhang Z."/>
            <person name="Xie R."/>
            <person name="Liu H."/>
        </authorList>
    </citation>
    <scope>NUCLEOTIDE SEQUENCE [LARGE SCALE GENOMIC DNA]</scope>
    <source>
        <strain evidence="12">XCT-53</strain>
    </source>
</reference>
<evidence type="ECO:0000256" key="1">
    <source>
        <dbReference type="ARBA" id="ARBA00001974"/>
    </source>
</evidence>
<comment type="pathway">
    <text evidence="2 9">Carotenoid biosynthesis.</text>
</comment>
<dbReference type="PROSITE" id="PS00982">
    <property type="entry name" value="PHYTOENE_DH"/>
    <property type="match status" value="1"/>
</dbReference>
<organism evidence="11 12">
    <name type="scientific">Pannonibacter tanglangensis</name>
    <dbReference type="NCBI Taxonomy" id="2750084"/>
    <lineage>
        <taxon>Bacteria</taxon>
        <taxon>Pseudomonadati</taxon>
        <taxon>Pseudomonadota</taxon>
        <taxon>Alphaproteobacteria</taxon>
        <taxon>Hyphomicrobiales</taxon>
        <taxon>Stappiaceae</taxon>
        <taxon>Pannonibacter</taxon>
    </lineage>
</organism>
<keyword evidence="6" id="KW-0274">FAD</keyword>
<evidence type="ECO:0000313" key="12">
    <source>
        <dbReference type="Proteomes" id="UP000586722"/>
    </source>
</evidence>
<feature type="domain" description="Amine oxidase" evidence="10">
    <location>
        <begin position="31"/>
        <end position="505"/>
    </location>
</feature>
<dbReference type="PANTHER" id="PTHR43734">
    <property type="entry name" value="PHYTOENE DESATURASE"/>
    <property type="match status" value="1"/>
</dbReference>
<comment type="similarity">
    <text evidence="3 9">Belongs to the carotenoid/retinoid oxidoreductase family.</text>
</comment>
<dbReference type="GO" id="GO:0016627">
    <property type="term" value="F:oxidoreductase activity, acting on the CH-CH group of donors"/>
    <property type="evidence" value="ECO:0007669"/>
    <property type="project" value="UniProtKB-ARBA"/>
</dbReference>
<dbReference type="RefSeq" id="WP_161707393.1">
    <property type="nucleotide sequence ID" value="NZ_JAABLQ010000001.1"/>
</dbReference>
<keyword evidence="4" id="KW-0285">Flavoprotein</keyword>
<dbReference type="Gene3D" id="3.50.50.60">
    <property type="entry name" value="FAD/NAD(P)-binding domain"/>
    <property type="match status" value="2"/>
</dbReference>
<evidence type="ECO:0000256" key="8">
    <source>
        <dbReference type="ARBA" id="ARBA00031986"/>
    </source>
</evidence>
<comment type="caution">
    <text evidence="11">The sequence shown here is derived from an EMBL/GenBank/DDBJ whole genome shotgun (WGS) entry which is preliminary data.</text>
</comment>
<dbReference type="InterPro" id="IPR002937">
    <property type="entry name" value="Amino_oxidase"/>
</dbReference>
<dbReference type="InterPro" id="IPR008150">
    <property type="entry name" value="Phytoene_DH_bac_CS"/>
</dbReference>
<sequence length="527" mass="57512">MTIAQIFPAAGVSPLTEDRRPHAVVIGAGVGGLTAGALLGARGYRVTVFDPLDAPGGRAYAHRQDGFTFDAGPTIITAPWLFEQVWAECGFSLADDVDIRPNDPFYKVRFDDGTWFSYSGDAAAMEAEIARISPEDVAGYRSFMEESRRIYEVAFLQFAETPFHSLRVTAEALAKLVRLGGYRSVHDVVAKHFRHPKLRTLFSFHPLLIGGNPFTATSFYCLIAHLESKHGVHFVMGGTNALVQGLARLVERGGGRVRLGETVETILTSGRQATGVRLLGGETVAADLVVSNCDPATTYGKLLRHHPRRRWTDAKIGRADYSMGLFLWYFGTDRRYDDVGHHTMLFGPRYRSLLDDIFRRKTLAEDFSLYLHRPSASDPSVAPPGCDAFYVLSPVPNLAGGQDWTDLAESYRARIAAHLEETLLPDLGRHVVTSRIATPVDFRDRLLSWQGAGFSFEPKLFQSAWFRAHNKSEELDNLYLCGAGTHPGAGLPGVVCSARIVANLVPAAADLAGAPASARSPGPGGAR</sequence>
<evidence type="ECO:0000256" key="7">
    <source>
        <dbReference type="ARBA" id="ARBA00023002"/>
    </source>
</evidence>
<proteinExistence type="inferred from homology"/>
<dbReference type="GO" id="GO:0016117">
    <property type="term" value="P:carotenoid biosynthetic process"/>
    <property type="evidence" value="ECO:0007669"/>
    <property type="project" value="UniProtKB-KW"/>
</dbReference>
<dbReference type="EMBL" id="JAABLQ010000001">
    <property type="protein sequence ID" value="NBN76701.1"/>
    <property type="molecule type" value="Genomic_DNA"/>
</dbReference>
<evidence type="ECO:0000256" key="2">
    <source>
        <dbReference type="ARBA" id="ARBA00004829"/>
    </source>
</evidence>